<gene>
    <name evidence="3" type="ORF">EGR_07539</name>
</gene>
<dbReference type="KEGG" id="egl:EGR_07539"/>
<comment type="caution">
    <text evidence="3">The sequence shown here is derived from an EMBL/GenBank/DDBJ whole genome shotgun (WGS) entry which is preliminary data.</text>
</comment>
<dbReference type="PANTHER" id="PTHR14273:SF0">
    <property type="entry name" value="LYR MOTIF-CONTAINING PROTEIN 1"/>
    <property type="match status" value="1"/>
</dbReference>
<reference evidence="3 4" key="1">
    <citation type="journal article" date="2013" name="Nat. Genet.">
        <title>The genome of the hydatid tapeworm Echinococcus granulosus.</title>
        <authorList>
            <person name="Zheng H."/>
            <person name="Zhang W."/>
            <person name="Zhang L."/>
            <person name="Zhang Z."/>
            <person name="Li J."/>
            <person name="Lu G."/>
            <person name="Zhu Y."/>
            <person name="Wang Y."/>
            <person name="Huang Y."/>
            <person name="Liu J."/>
            <person name="Kang H."/>
            <person name="Chen J."/>
            <person name="Wang L."/>
            <person name="Chen A."/>
            <person name="Yu S."/>
            <person name="Gao Z."/>
            <person name="Jin L."/>
            <person name="Gu W."/>
            <person name="Wang Z."/>
            <person name="Zhao L."/>
            <person name="Shi B."/>
            <person name="Wen H."/>
            <person name="Lin R."/>
            <person name="Jones M.K."/>
            <person name="Brejova B."/>
            <person name="Vinar T."/>
            <person name="Zhao G."/>
            <person name="McManus D.P."/>
            <person name="Chen Z."/>
            <person name="Zhou Y."/>
            <person name="Wang S."/>
        </authorList>
    </citation>
    <scope>NUCLEOTIDE SEQUENCE [LARGE SCALE GENOMIC DNA]</scope>
</reference>
<sequence>MAATTEIDIVFTRRRHTRTRSTAKFTLLLCSLICFLRHSGRSAAGSLATSLCKLYMASMKVAESFAMTSSQQRARVLDLYRRIMRLSKTWISATHEASQTTKESAYIRQEARSLFRKNVHLSDPQEIEAHILEGVSRVELAEHYKNPYPRLSNLPQYSMANRSMKRTQRVIDNSMPAYLRSYKADSSPAFHIPYSSLTMVLTHVPEERDLLTAFRK</sequence>
<dbReference type="Pfam" id="PF05347">
    <property type="entry name" value="Complex1_LYR"/>
    <property type="match status" value="1"/>
</dbReference>
<dbReference type="AlphaFoldDB" id="W6UHN0"/>
<evidence type="ECO:0000256" key="1">
    <source>
        <dbReference type="ARBA" id="ARBA00009508"/>
    </source>
</evidence>
<feature type="domain" description="Complex 1 LYR protein" evidence="2">
    <location>
        <begin position="75"/>
        <end position="135"/>
    </location>
</feature>
<evidence type="ECO:0000313" key="4">
    <source>
        <dbReference type="Proteomes" id="UP000019149"/>
    </source>
</evidence>
<dbReference type="GeneID" id="36343254"/>
<dbReference type="GO" id="GO:0005739">
    <property type="term" value="C:mitochondrion"/>
    <property type="evidence" value="ECO:0007669"/>
    <property type="project" value="TreeGrafter"/>
</dbReference>
<dbReference type="Proteomes" id="UP000019149">
    <property type="component" value="Unassembled WGS sequence"/>
</dbReference>
<organism evidence="3 4">
    <name type="scientific">Echinococcus granulosus</name>
    <name type="common">Hydatid tapeworm</name>
    <dbReference type="NCBI Taxonomy" id="6210"/>
    <lineage>
        <taxon>Eukaryota</taxon>
        <taxon>Metazoa</taxon>
        <taxon>Spiralia</taxon>
        <taxon>Lophotrochozoa</taxon>
        <taxon>Platyhelminthes</taxon>
        <taxon>Cestoda</taxon>
        <taxon>Eucestoda</taxon>
        <taxon>Cyclophyllidea</taxon>
        <taxon>Taeniidae</taxon>
        <taxon>Echinococcus</taxon>
        <taxon>Echinococcus granulosus group</taxon>
    </lineage>
</organism>
<evidence type="ECO:0000259" key="2">
    <source>
        <dbReference type="Pfam" id="PF05347"/>
    </source>
</evidence>
<dbReference type="InterPro" id="IPR045294">
    <property type="entry name" value="Complex1_LYR_LYRM1"/>
</dbReference>
<dbReference type="CDD" id="cd20261">
    <property type="entry name" value="Complex1_LYR_LYRM1"/>
    <property type="match status" value="1"/>
</dbReference>
<dbReference type="OrthoDB" id="275715at2759"/>
<dbReference type="RefSeq" id="XP_024348793.1">
    <property type="nucleotide sequence ID" value="XM_024496788.1"/>
</dbReference>
<evidence type="ECO:0000313" key="3">
    <source>
        <dbReference type="EMBL" id="EUB57597.1"/>
    </source>
</evidence>
<keyword evidence="4" id="KW-1185">Reference proteome</keyword>
<accession>W6UHN0</accession>
<proteinExistence type="inferred from homology"/>
<name>W6UHN0_ECHGR</name>
<protein>
    <submittedName>
        <fullName evidence="3">LYR motif-containing protein</fullName>
    </submittedName>
</protein>
<dbReference type="InterPro" id="IPR040330">
    <property type="entry name" value="LYRM1"/>
</dbReference>
<dbReference type="InterPro" id="IPR008011">
    <property type="entry name" value="Complex1_LYR_dom"/>
</dbReference>
<comment type="similarity">
    <text evidence="1">Belongs to the complex I LYR family.</text>
</comment>
<dbReference type="EMBL" id="APAU02000080">
    <property type="protein sequence ID" value="EUB57597.1"/>
    <property type="molecule type" value="Genomic_DNA"/>
</dbReference>
<dbReference type="CTD" id="36343254"/>
<dbReference type="PANTHER" id="PTHR14273">
    <property type="entry name" value="LYR MOTIF-CONTAINING PROTEIN 1"/>
    <property type="match status" value="1"/>
</dbReference>
<dbReference type="STRING" id="6210.W6UHN0"/>